<feature type="domain" description="HTH luxR-type" evidence="1">
    <location>
        <begin position="1"/>
        <end position="44"/>
    </location>
</feature>
<evidence type="ECO:0000313" key="2">
    <source>
        <dbReference type="EMBL" id="NJP92463.1"/>
    </source>
</evidence>
<organism evidence="2 3">
    <name type="scientific">Nonomuraea composti</name>
    <dbReference type="NCBI Taxonomy" id="2720023"/>
    <lineage>
        <taxon>Bacteria</taxon>
        <taxon>Bacillati</taxon>
        <taxon>Actinomycetota</taxon>
        <taxon>Actinomycetes</taxon>
        <taxon>Streptosporangiales</taxon>
        <taxon>Streptosporangiaceae</taxon>
        <taxon>Nonomuraea</taxon>
    </lineage>
</organism>
<accession>A0ABX1BBE4</accession>
<dbReference type="SMART" id="SM00421">
    <property type="entry name" value="HTH_LUXR"/>
    <property type="match status" value="1"/>
</dbReference>
<evidence type="ECO:0000313" key="3">
    <source>
        <dbReference type="Proteomes" id="UP000696294"/>
    </source>
</evidence>
<gene>
    <name evidence="2" type="ORF">HCN51_23830</name>
</gene>
<dbReference type="Pfam" id="PF00196">
    <property type="entry name" value="GerE"/>
    <property type="match status" value="1"/>
</dbReference>
<proteinExistence type="predicted"/>
<dbReference type="InterPro" id="IPR000792">
    <property type="entry name" value="Tscrpt_reg_LuxR_C"/>
</dbReference>
<keyword evidence="3" id="KW-1185">Reference proteome</keyword>
<comment type="caution">
    <text evidence="2">The sequence shown here is derived from an EMBL/GenBank/DDBJ whole genome shotgun (WGS) entry which is preliminary data.</text>
</comment>
<protein>
    <submittedName>
        <fullName evidence="2">Response regulator transcription factor</fullName>
    </submittedName>
</protein>
<evidence type="ECO:0000259" key="1">
    <source>
        <dbReference type="PROSITE" id="PS50043"/>
    </source>
</evidence>
<dbReference type="EMBL" id="JAATEP010000017">
    <property type="protein sequence ID" value="NJP92463.1"/>
    <property type="molecule type" value="Genomic_DNA"/>
</dbReference>
<dbReference type="PROSITE" id="PS50043">
    <property type="entry name" value="HTH_LUXR_2"/>
    <property type="match status" value="1"/>
</dbReference>
<name>A0ABX1BBE4_9ACTN</name>
<reference evidence="2 3" key="1">
    <citation type="submission" date="2020-03" db="EMBL/GenBank/DDBJ databases">
        <title>WGS of actinomycetes isolated from Thailand.</title>
        <authorList>
            <person name="Thawai C."/>
        </authorList>
    </citation>
    <scope>NUCLEOTIDE SEQUENCE [LARGE SCALE GENOMIC DNA]</scope>
    <source>
        <strain evidence="2 3">FMUSA5-5</strain>
    </source>
</reference>
<dbReference type="InterPro" id="IPR016032">
    <property type="entry name" value="Sig_transdc_resp-reg_C-effctor"/>
</dbReference>
<dbReference type="Proteomes" id="UP000696294">
    <property type="component" value="Unassembled WGS sequence"/>
</dbReference>
<dbReference type="Gene3D" id="1.10.10.10">
    <property type="entry name" value="Winged helix-like DNA-binding domain superfamily/Winged helix DNA-binding domain"/>
    <property type="match status" value="1"/>
</dbReference>
<dbReference type="InterPro" id="IPR036388">
    <property type="entry name" value="WH-like_DNA-bd_sf"/>
</dbReference>
<sequence length="51" mass="5504">MSNGEIAAACTLEEGTVKAHVNRILTKLGLRTRVHAAIYAHEHGLVTHDTP</sequence>
<dbReference type="SUPFAM" id="SSF46894">
    <property type="entry name" value="C-terminal effector domain of the bipartite response regulators"/>
    <property type="match status" value="1"/>
</dbReference>